<proteinExistence type="inferred from homology"/>
<dbReference type="AlphaFoldDB" id="A0A841Q3Y0"/>
<keyword evidence="6 7" id="KW-0472">Membrane</keyword>
<accession>A0A841Q3Y0</accession>
<dbReference type="EMBL" id="JACHGH010000004">
    <property type="protein sequence ID" value="MBB6453073.1"/>
    <property type="molecule type" value="Genomic_DNA"/>
</dbReference>
<keyword evidence="4 7" id="KW-0812">Transmembrane</keyword>
<dbReference type="Pfam" id="PF20730">
    <property type="entry name" value="YetF_N"/>
    <property type="match status" value="1"/>
</dbReference>
<feature type="transmembrane region" description="Helical" evidence="7">
    <location>
        <begin position="32"/>
        <end position="52"/>
    </location>
</feature>
<feature type="transmembrane region" description="Helical" evidence="7">
    <location>
        <begin position="6"/>
        <end position="25"/>
    </location>
</feature>
<dbReference type="Proteomes" id="UP000581688">
    <property type="component" value="Unassembled WGS sequence"/>
</dbReference>
<evidence type="ECO:0000256" key="7">
    <source>
        <dbReference type="SAM" id="Phobius"/>
    </source>
</evidence>
<dbReference type="InterPro" id="IPR023090">
    <property type="entry name" value="UPF0702_alpha/beta_dom_sf"/>
</dbReference>
<feature type="domain" description="YetF-like N-terminal transmembrane" evidence="9">
    <location>
        <begin position="3"/>
        <end position="78"/>
    </location>
</feature>
<name>A0A841Q3Y0_9BACI</name>
<evidence type="ECO:0000256" key="5">
    <source>
        <dbReference type="ARBA" id="ARBA00022989"/>
    </source>
</evidence>
<dbReference type="Gene3D" id="3.30.240.20">
    <property type="entry name" value="bsu07140 like domains"/>
    <property type="match status" value="2"/>
</dbReference>
<evidence type="ECO:0000313" key="11">
    <source>
        <dbReference type="Proteomes" id="UP000581688"/>
    </source>
</evidence>
<evidence type="ECO:0000256" key="6">
    <source>
        <dbReference type="ARBA" id="ARBA00023136"/>
    </source>
</evidence>
<comment type="caution">
    <text evidence="10">The sequence shown here is derived from an EMBL/GenBank/DDBJ whole genome shotgun (WGS) entry which is preliminary data.</text>
</comment>
<evidence type="ECO:0000313" key="10">
    <source>
        <dbReference type="EMBL" id="MBB6453073.1"/>
    </source>
</evidence>
<dbReference type="InterPro" id="IPR048454">
    <property type="entry name" value="YetF_N"/>
</dbReference>
<evidence type="ECO:0000256" key="3">
    <source>
        <dbReference type="ARBA" id="ARBA00022475"/>
    </source>
</evidence>
<reference evidence="10 11" key="1">
    <citation type="submission" date="2020-08" db="EMBL/GenBank/DDBJ databases">
        <title>Genomic Encyclopedia of Type Strains, Phase IV (KMG-IV): sequencing the most valuable type-strain genomes for metagenomic binning, comparative biology and taxonomic classification.</title>
        <authorList>
            <person name="Goeker M."/>
        </authorList>
    </citation>
    <scope>NUCLEOTIDE SEQUENCE [LARGE SCALE GENOMIC DNA]</scope>
    <source>
        <strain evidence="10 11">DSM 19612</strain>
    </source>
</reference>
<dbReference type="RefSeq" id="WP_174495809.1">
    <property type="nucleotide sequence ID" value="NZ_CADDWK010000004.1"/>
</dbReference>
<comment type="subcellular location">
    <subcellularLocation>
        <location evidence="1">Cell membrane</location>
        <topology evidence="1">Multi-pass membrane protein</topology>
    </subcellularLocation>
</comment>
<evidence type="ECO:0000256" key="1">
    <source>
        <dbReference type="ARBA" id="ARBA00004651"/>
    </source>
</evidence>
<keyword evidence="5 7" id="KW-1133">Transmembrane helix</keyword>
<gene>
    <name evidence="10" type="ORF">HNQ94_001521</name>
</gene>
<sequence length="224" mass="25574">MNYFDLTIETLVGFFVLFGLTKILGKSQITQITAFDFIAALILGELVGNALFDDQANVWSIIYAVLLWGGLIYTTEIITQKFTNSRELLEGKPSIIIRNGKLQREAMSQAKLDLNQLQHLLRSKNVFSIRDVEFAVFETDGSVSVLKKSLQQSPTRQDINAKSETVKLPYSLILDGEVVEDNIKEIGKDEPWLKNELKKQEINDYKQVFFAEWREGEGLYVQPY</sequence>
<keyword evidence="3" id="KW-1003">Cell membrane</keyword>
<dbReference type="Pfam" id="PF04239">
    <property type="entry name" value="DUF421"/>
    <property type="match status" value="1"/>
</dbReference>
<organism evidence="10 11">
    <name type="scientific">Salirhabdus euzebyi</name>
    <dbReference type="NCBI Taxonomy" id="394506"/>
    <lineage>
        <taxon>Bacteria</taxon>
        <taxon>Bacillati</taxon>
        <taxon>Bacillota</taxon>
        <taxon>Bacilli</taxon>
        <taxon>Bacillales</taxon>
        <taxon>Bacillaceae</taxon>
        <taxon>Salirhabdus</taxon>
    </lineage>
</organism>
<evidence type="ECO:0000259" key="8">
    <source>
        <dbReference type="Pfam" id="PF04239"/>
    </source>
</evidence>
<feature type="domain" description="YetF C-terminal" evidence="8">
    <location>
        <begin position="81"/>
        <end position="213"/>
    </location>
</feature>
<feature type="transmembrane region" description="Helical" evidence="7">
    <location>
        <begin position="58"/>
        <end position="78"/>
    </location>
</feature>
<keyword evidence="11" id="KW-1185">Reference proteome</keyword>
<dbReference type="GO" id="GO:0005886">
    <property type="term" value="C:plasma membrane"/>
    <property type="evidence" value="ECO:0007669"/>
    <property type="project" value="UniProtKB-SubCell"/>
</dbReference>
<evidence type="ECO:0000256" key="4">
    <source>
        <dbReference type="ARBA" id="ARBA00022692"/>
    </source>
</evidence>
<dbReference type="PANTHER" id="PTHR34582">
    <property type="entry name" value="UPF0702 TRANSMEMBRANE PROTEIN YCAP"/>
    <property type="match status" value="1"/>
</dbReference>
<dbReference type="InterPro" id="IPR007353">
    <property type="entry name" value="DUF421"/>
</dbReference>
<dbReference type="PANTHER" id="PTHR34582:SF5">
    <property type="entry name" value="UPF0702 TRANSMEMBRANE PROTEIN YETF"/>
    <property type="match status" value="1"/>
</dbReference>
<evidence type="ECO:0000256" key="2">
    <source>
        <dbReference type="ARBA" id="ARBA00006448"/>
    </source>
</evidence>
<protein>
    <submittedName>
        <fullName evidence="10">Uncharacterized membrane protein YcaP (DUF421 family)</fullName>
    </submittedName>
</protein>
<comment type="similarity">
    <text evidence="2">Belongs to the UPF0702 family.</text>
</comment>
<evidence type="ECO:0000259" key="9">
    <source>
        <dbReference type="Pfam" id="PF20730"/>
    </source>
</evidence>